<proteinExistence type="inferred from homology"/>
<evidence type="ECO:0000256" key="1">
    <source>
        <dbReference type="ARBA" id="ARBA00006479"/>
    </source>
</evidence>
<dbReference type="InterPro" id="IPR043129">
    <property type="entry name" value="ATPase_NBD"/>
</dbReference>
<dbReference type="Gene3D" id="1.10.10.10">
    <property type="entry name" value="Winged helix-like DNA-binding domain superfamily/Winged helix DNA-binding domain"/>
    <property type="match status" value="1"/>
</dbReference>
<comment type="caution">
    <text evidence="2">The sequence shown here is derived from an EMBL/GenBank/DDBJ whole genome shotgun (WGS) entry which is preliminary data.</text>
</comment>
<dbReference type="InterPro" id="IPR036390">
    <property type="entry name" value="WH_DNA-bd_sf"/>
</dbReference>
<dbReference type="AlphaFoldDB" id="A0A3N4PP37"/>
<dbReference type="PANTHER" id="PTHR18964">
    <property type="entry name" value="ROK (REPRESSOR, ORF, KINASE) FAMILY"/>
    <property type="match status" value="1"/>
</dbReference>
<evidence type="ECO:0000313" key="2">
    <source>
        <dbReference type="EMBL" id="RPE09535.1"/>
    </source>
</evidence>
<name>A0A3N4PP37_9BACT</name>
<dbReference type="SUPFAM" id="SSF46785">
    <property type="entry name" value="Winged helix' DNA-binding domain"/>
    <property type="match status" value="1"/>
</dbReference>
<sequence length="409" mass="44947">MDHPTFFEELNNENLGGVAYKNLNLKKKIIAYFANINNATIADLAKELNASTPKVTHLLNELLQEGLVHDYGKVDSTGGRRPNVYGMAPDAGFFVGVEVKRHHINLGMLDFKKNLVKFTEKIPYDLQNTAASLNDLCKIIQRFIDELPVGREKVLGVGVNLTGRINYATGYSYSFFHFGEEPLSKVIESRIGIRTFLENDSRAMAYGEFSSGTVNNEKNVLFVNLDHGIGLGILINGQLYYGKSGFAGEFGHIPFFNNEIICHCGKKGCLETEASGQALVRQFQEKLKAGFSTVVTRKHKQPEQVTLSDIIHAANNDDVLAIELVAEIGEKLGKGIAVLINLYNPELVILGGSLSTTGDYIRLPIKSAINKYSLSLVNNDTQLILSRLGEKAGIIGACLLVRNKLLSLA</sequence>
<dbReference type="Proteomes" id="UP000278351">
    <property type="component" value="Unassembled WGS sequence"/>
</dbReference>
<organism evidence="2 3">
    <name type="scientific">Chitinophaga lutea</name>
    <dbReference type="NCBI Taxonomy" id="2488634"/>
    <lineage>
        <taxon>Bacteria</taxon>
        <taxon>Pseudomonadati</taxon>
        <taxon>Bacteroidota</taxon>
        <taxon>Chitinophagia</taxon>
        <taxon>Chitinophagales</taxon>
        <taxon>Chitinophagaceae</taxon>
        <taxon>Chitinophaga</taxon>
    </lineage>
</organism>
<protein>
    <submittedName>
        <fullName evidence="2">ROK family protein</fullName>
    </submittedName>
</protein>
<evidence type="ECO:0000313" key="3">
    <source>
        <dbReference type="Proteomes" id="UP000278351"/>
    </source>
</evidence>
<dbReference type="InterPro" id="IPR000600">
    <property type="entry name" value="ROK"/>
</dbReference>
<dbReference type="PROSITE" id="PS01125">
    <property type="entry name" value="ROK"/>
    <property type="match status" value="1"/>
</dbReference>
<comment type="similarity">
    <text evidence="1">Belongs to the ROK (NagC/XylR) family.</text>
</comment>
<accession>A0A3N4PP37</accession>
<dbReference type="OrthoDB" id="9810372at2"/>
<dbReference type="RefSeq" id="WP_123848529.1">
    <property type="nucleotide sequence ID" value="NZ_RPDH01000002.1"/>
</dbReference>
<keyword evidence="3" id="KW-1185">Reference proteome</keyword>
<dbReference type="SUPFAM" id="SSF53067">
    <property type="entry name" value="Actin-like ATPase domain"/>
    <property type="match status" value="2"/>
</dbReference>
<dbReference type="Pfam" id="PF00480">
    <property type="entry name" value="ROK"/>
    <property type="match status" value="1"/>
</dbReference>
<dbReference type="Gene3D" id="3.30.420.40">
    <property type="match status" value="2"/>
</dbReference>
<gene>
    <name evidence="2" type="ORF">EGT74_21335</name>
</gene>
<reference evidence="2 3" key="1">
    <citation type="submission" date="2018-11" db="EMBL/GenBank/DDBJ databases">
        <title>Chitinophaga lutea sp.nov., isolate from arsenic contaminated soil.</title>
        <authorList>
            <person name="Zong Y."/>
        </authorList>
    </citation>
    <scope>NUCLEOTIDE SEQUENCE [LARGE SCALE GENOMIC DNA]</scope>
    <source>
        <strain evidence="2 3">ZY74</strain>
    </source>
</reference>
<dbReference type="InterPro" id="IPR049874">
    <property type="entry name" value="ROK_cs"/>
</dbReference>
<dbReference type="InterPro" id="IPR036388">
    <property type="entry name" value="WH-like_DNA-bd_sf"/>
</dbReference>
<dbReference type="PANTHER" id="PTHR18964:SF149">
    <property type="entry name" value="BIFUNCTIONAL UDP-N-ACETYLGLUCOSAMINE 2-EPIMERASE_N-ACETYLMANNOSAMINE KINASE"/>
    <property type="match status" value="1"/>
</dbReference>
<dbReference type="EMBL" id="RPDH01000002">
    <property type="protein sequence ID" value="RPE09535.1"/>
    <property type="molecule type" value="Genomic_DNA"/>
</dbReference>